<dbReference type="EMBL" id="JARJCM010000098">
    <property type="protein sequence ID" value="KAJ7029694.1"/>
    <property type="molecule type" value="Genomic_DNA"/>
</dbReference>
<proteinExistence type="predicted"/>
<evidence type="ECO:0000313" key="1">
    <source>
        <dbReference type="EMBL" id="KAJ7029694.1"/>
    </source>
</evidence>
<accession>A0AAD6X2E9</accession>
<organism evidence="1 2">
    <name type="scientific">Mycena alexandri</name>
    <dbReference type="NCBI Taxonomy" id="1745969"/>
    <lineage>
        <taxon>Eukaryota</taxon>
        <taxon>Fungi</taxon>
        <taxon>Dikarya</taxon>
        <taxon>Basidiomycota</taxon>
        <taxon>Agaricomycotina</taxon>
        <taxon>Agaricomycetes</taxon>
        <taxon>Agaricomycetidae</taxon>
        <taxon>Agaricales</taxon>
        <taxon>Marasmiineae</taxon>
        <taxon>Mycenaceae</taxon>
        <taxon>Mycena</taxon>
    </lineage>
</organism>
<evidence type="ECO:0008006" key="3">
    <source>
        <dbReference type="Google" id="ProtNLM"/>
    </source>
</evidence>
<dbReference type="InterPro" id="IPR036890">
    <property type="entry name" value="HATPase_C_sf"/>
</dbReference>
<dbReference type="AlphaFoldDB" id="A0AAD6X2E9"/>
<dbReference type="Gene3D" id="3.30.565.10">
    <property type="entry name" value="Histidine kinase-like ATPase, C-terminal domain"/>
    <property type="match status" value="1"/>
</dbReference>
<keyword evidence="2" id="KW-1185">Reference proteome</keyword>
<dbReference type="SUPFAM" id="SSF55874">
    <property type="entry name" value="ATPase domain of HSP90 chaperone/DNA topoisomerase II/histidine kinase"/>
    <property type="match status" value="1"/>
</dbReference>
<sequence>MSCSVRAQQCRRSTLNFKAKSPRPGSAASTASNSDFFSIRIRDEGGGVSPSNMARIFSYAFTTAKSDADDDFDGGGGPYAAQHVGGAGPG</sequence>
<name>A0AAD6X2E9_9AGAR</name>
<gene>
    <name evidence="1" type="ORF">C8F04DRAFT_1115631</name>
</gene>
<dbReference type="Proteomes" id="UP001218188">
    <property type="component" value="Unassembled WGS sequence"/>
</dbReference>
<comment type="caution">
    <text evidence="1">The sequence shown here is derived from an EMBL/GenBank/DDBJ whole genome shotgun (WGS) entry which is preliminary data.</text>
</comment>
<reference evidence="1" key="1">
    <citation type="submission" date="2023-03" db="EMBL/GenBank/DDBJ databases">
        <title>Massive genome expansion in bonnet fungi (Mycena s.s.) driven by repeated elements and novel gene families across ecological guilds.</title>
        <authorList>
            <consortium name="Lawrence Berkeley National Laboratory"/>
            <person name="Harder C.B."/>
            <person name="Miyauchi S."/>
            <person name="Viragh M."/>
            <person name="Kuo A."/>
            <person name="Thoen E."/>
            <person name="Andreopoulos B."/>
            <person name="Lu D."/>
            <person name="Skrede I."/>
            <person name="Drula E."/>
            <person name="Henrissat B."/>
            <person name="Morin E."/>
            <person name="Kohler A."/>
            <person name="Barry K."/>
            <person name="LaButti K."/>
            <person name="Morin E."/>
            <person name="Salamov A."/>
            <person name="Lipzen A."/>
            <person name="Mereny Z."/>
            <person name="Hegedus B."/>
            <person name="Baldrian P."/>
            <person name="Stursova M."/>
            <person name="Weitz H."/>
            <person name="Taylor A."/>
            <person name="Grigoriev I.V."/>
            <person name="Nagy L.G."/>
            <person name="Martin F."/>
            <person name="Kauserud H."/>
        </authorList>
    </citation>
    <scope>NUCLEOTIDE SEQUENCE</scope>
    <source>
        <strain evidence="1">CBHHK200</strain>
    </source>
</reference>
<protein>
    <recommendedName>
        <fullName evidence="3">Protein-serine/threonine kinase</fullName>
    </recommendedName>
</protein>
<evidence type="ECO:0000313" key="2">
    <source>
        <dbReference type="Proteomes" id="UP001218188"/>
    </source>
</evidence>